<evidence type="ECO:0000313" key="2">
    <source>
        <dbReference type="EMBL" id="GLY77186.1"/>
    </source>
</evidence>
<reference evidence="2" key="1">
    <citation type="submission" date="2023-03" db="EMBL/GenBank/DDBJ databases">
        <title>Actinoallomurus iriomotensis NBRC 103681.</title>
        <authorList>
            <person name="Ichikawa N."/>
            <person name="Sato H."/>
            <person name="Tonouchi N."/>
        </authorList>
    </citation>
    <scope>NUCLEOTIDE SEQUENCE</scope>
    <source>
        <strain evidence="2">NBRC 103681</strain>
    </source>
</reference>
<dbReference type="PRINTS" id="PR00598">
    <property type="entry name" value="HTHMARR"/>
</dbReference>
<dbReference type="PROSITE" id="PS50995">
    <property type="entry name" value="HTH_MARR_2"/>
    <property type="match status" value="1"/>
</dbReference>
<dbReference type="Gene3D" id="1.10.10.10">
    <property type="entry name" value="Winged helix-like DNA-binding domain superfamily/Winged helix DNA-binding domain"/>
    <property type="match status" value="1"/>
</dbReference>
<gene>
    <name evidence="2" type="ORF">Airi01_054530</name>
</gene>
<dbReference type="GO" id="GO:0003700">
    <property type="term" value="F:DNA-binding transcription factor activity"/>
    <property type="evidence" value="ECO:0007669"/>
    <property type="project" value="InterPro"/>
</dbReference>
<proteinExistence type="predicted"/>
<dbReference type="AlphaFoldDB" id="A0A9W6RJE4"/>
<accession>A0A9W6RJE4</accession>
<sequence length="177" mass="18643">MEERTALDHATDGDTVSSIVDAWRARLPDLDPSPLLILGRVQRLAAMCDPLLRPPFAAARLAPGDFDVLAALRRSAPPHALSNGDLARATLVTPGGVTKRIDRLAAAGLVTRTRDPADARGRVVALTEAGRQLADELIRVHMANESAIIGALDGDEQHLLASLLGKLLASVEAGRGS</sequence>
<dbReference type="PANTHER" id="PTHR33164">
    <property type="entry name" value="TRANSCRIPTIONAL REGULATOR, MARR FAMILY"/>
    <property type="match status" value="1"/>
</dbReference>
<evidence type="ECO:0000313" key="3">
    <source>
        <dbReference type="Proteomes" id="UP001165135"/>
    </source>
</evidence>
<dbReference type="PANTHER" id="PTHR33164:SF104">
    <property type="entry name" value="TRANSCRIPTIONAL REGULATORY PROTEIN"/>
    <property type="match status" value="1"/>
</dbReference>
<dbReference type="InterPro" id="IPR036390">
    <property type="entry name" value="WH_DNA-bd_sf"/>
</dbReference>
<dbReference type="SUPFAM" id="SSF46785">
    <property type="entry name" value="Winged helix' DNA-binding domain"/>
    <property type="match status" value="1"/>
</dbReference>
<dbReference type="RefSeq" id="WP_285626374.1">
    <property type="nucleotide sequence ID" value="NZ_BSTJ01000007.1"/>
</dbReference>
<dbReference type="GO" id="GO:0006950">
    <property type="term" value="P:response to stress"/>
    <property type="evidence" value="ECO:0007669"/>
    <property type="project" value="TreeGrafter"/>
</dbReference>
<dbReference type="Pfam" id="PF12802">
    <property type="entry name" value="MarR_2"/>
    <property type="match status" value="1"/>
</dbReference>
<organism evidence="2 3">
    <name type="scientific">Actinoallomurus iriomotensis</name>
    <dbReference type="NCBI Taxonomy" id="478107"/>
    <lineage>
        <taxon>Bacteria</taxon>
        <taxon>Bacillati</taxon>
        <taxon>Actinomycetota</taxon>
        <taxon>Actinomycetes</taxon>
        <taxon>Streptosporangiales</taxon>
        <taxon>Thermomonosporaceae</taxon>
        <taxon>Actinoallomurus</taxon>
    </lineage>
</organism>
<name>A0A9W6RJE4_9ACTN</name>
<dbReference type="InterPro" id="IPR036388">
    <property type="entry name" value="WH-like_DNA-bd_sf"/>
</dbReference>
<evidence type="ECO:0000259" key="1">
    <source>
        <dbReference type="PROSITE" id="PS50995"/>
    </source>
</evidence>
<comment type="caution">
    <text evidence="2">The sequence shown here is derived from an EMBL/GenBank/DDBJ whole genome shotgun (WGS) entry which is preliminary data.</text>
</comment>
<feature type="domain" description="HTH marR-type" evidence="1">
    <location>
        <begin position="34"/>
        <end position="169"/>
    </location>
</feature>
<dbReference type="InterPro" id="IPR000835">
    <property type="entry name" value="HTH_MarR-typ"/>
</dbReference>
<protein>
    <submittedName>
        <fullName evidence="2">MarR family transcriptional regulator</fullName>
    </submittedName>
</protein>
<dbReference type="SMART" id="SM00347">
    <property type="entry name" value="HTH_MARR"/>
    <property type="match status" value="1"/>
</dbReference>
<dbReference type="InterPro" id="IPR039422">
    <property type="entry name" value="MarR/SlyA-like"/>
</dbReference>
<dbReference type="Proteomes" id="UP001165135">
    <property type="component" value="Unassembled WGS sequence"/>
</dbReference>
<dbReference type="EMBL" id="BSTJ01000007">
    <property type="protein sequence ID" value="GLY77186.1"/>
    <property type="molecule type" value="Genomic_DNA"/>
</dbReference>